<evidence type="ECO:0000256" key="3">
    <source>
        <dbReference type="ARBA" id="ARBA00015522"/>
    </source>
</evidence>
<proteinExistence type="inferred from homology"/>
<evidence type="ECO:0000256" key="2">
    <source>
        <dbReference type="ARBA" id="ARBA00008479"/>
    </source>
</evidence>
<comment type="similarity">
    <text evidence="2">Belongs to the NOP16 family.</text>
</comment>
<dbReference type="PANTHER" id="PTHR13243:SF1">
    <property type="entry name" value="NUCLEOLAR PROTEIN 16"/>
    <property type="match status" value="1"/>
</dbReference>
<comment type="subcellular location">
    <subcellularLocation>
        <location evidence="1">Nucleus</location>
        <location evidence="1">Nucleolus</location>
    </subcellularLocation>
</comment>
<name>S7PW46_MYOBR</name>
<evidence type="ECO:0000256" key="1">
    <source>
        <dbReference type="ARBA" id="ARBA00004604"/>
    </source>
</evidence>
<dbReference type="GO" id="GO:0042273">
    <property type="term" value="P:ribosomal large subunit biogenesis"/>
    <property type="evidence" value="ECO:0007669"/>
    <property type="project" value="TreeGrafter"/>
</dbReference>
<sequence>MKGYYHNSLSFTTRPRGKTQRQKFGYFLNRNAYEKAALQIECYHIQHAWDHTKSMWQNLVEMGLAMDPNKAVPFRKRKMKAREVNIERPQELVQKPYVLNDLEVLRSQSPRKERKYTVSGPHSLGTLHGEEPRGGI</sequence>
<reference evidence="6 7" key="1">
    <citation type="journal article" date="2013" name="Nat. Commun.">
        <title>Genome analysis reveals insights into physiology and longevity of the Brandt's bat Myotis brandtii.</title>
        <authorList>
            <person name="Seim I."/>
            <person name="Fang X."/>
            <person name="Xiong Z."/>
            <person name="Lobanov A.V."/>
            <person name="Huang Z."/>
            <person name="Ma S."/>
            <person name="Feng Y."/>
            <person name="Turanov A.A."/>
            <person name="Zhu Y."/>
            <person name="Lenz T.L."/>
            <person name="Gerashchenko M.V."/>
            <person name="Fan D."/>
            <person name="Hee Yim S."/>
            <person name="Yao X."/>
            <person name="Jordan D."/>
            <person name="Xiong Y."/>
            <person name="Ma Y."/>
            <person name="Lyapunov A.N."/>
            <person name="Chen G."/>
            <person name="Kulakova O.I."/>
            <person name="Sun Y."/>
            <person name="Lee S.G."/>
            <person name="Bronson R.T."/>
            <person name="Moskalev A.A."/>
            <person name="Sunyaev S.R."/>
            <person name="Zhang G."/>
            <person name="Krogh A."/>
            <person name="Wang J."/>
            <person name="Gladyshev V.N."/>
        </authorList>
    </citation>
    <scope>NUCLEOTIDE SEQUENCE [LARGE SCALE GENOMIC DNA]</scope>
</reference>
<dbReference type="AlphaFoldDB" id="S7PW46"/>
<dbReference type="EMBL" id="KE163573">
    <property type="protein sequence ID" value="EPQ12762.1"/>
    <property type="molecule type" value="Genomic_DNA"/>
</dbReference>
<evidence type="ECO:0000313" key="6">
    <source>
        <dbReference type="EMBL" id="EPQ12762.1"/>
    </source>
</evidence>
<dbReference type="GO" id="GO:0005730">
    <property type="term" value="C:nucleolus"/>
    <property type="evidence" value="ECO:0007669"/>
    <property type="project" value="UniProtKB-SubCell"/>
</dbReference>
<evidence type="ECO:0000313" key="7">
    <source>
        <dbReference type="Proteomes" id="UP000052978"/>
    </source>
</evidence>
<dbReference type="PANTHER" id="PTHR13243">
    <property type="entry name" value="HSPC111 PROTEIN-RELATED"/>
    <property type="match status" value="1"/>
</dbReference>
<keyword evidence="7" id="KW-1185">Reference proteome</keyword>
<dbReference type="Proteomes" id="UP000052978">
    <property type="component" value="Unassembled WGS sequence"/>
</dbReference>
<accession>S7PW46</accession>
<organism evidence="6 7">
    <name type="scientific">Myotis brandtii</name>
    <name type="common">Brandt's bat</name>
    <dbReference type="NCBI Taxonomy" id="109478"/>
    <lineage>
        <taxon>Eukaryota</taxon>
        <taxon>Metazoa</taxon>
        <taxon>Chordata</taxon>
        <taxon>Craniata</taxon>
        <taxon>Vertebrata</taxon>
        <taxon>Euteleostomi</taxon>
        <taxon>Mammalia</taxon>
        <taxon>Eutheria</taxon>
        <taxon>Laurasiatheria</taxon>
        <taxon>Chiroptera</taxon>
        <taxon>Yangochiroptera</taxon>
        <taxon>Vespertilionidae</taxon>
        <taxon>Myotis</taxon>
    </lineage>
</organism>
<gene>
    <name evidence="6" type="ORF">D623_10024102</name>
</gene>
<evidence type="ECO:0000256" key="5">
    <source>
        <dbReference type="SAM" id="MobiDB-lite"/>
    </source>
</evidence>
<feature type="region of interest" description="Disordered" evidence="5">
    <location>
        <begin position="109"/>
        <end position="136"/>
    </location>
</feature>
<protein>
    <recommendedName>
        <fullName evidence="3">Nucleolar protein 16</fullName>
    </recommendedName>
</protein>
<keyword evidence="4" id="KW-0539">Nucleus</keyword>
<evidence type="ECO:0000256" key="4">
    <source>
        <dbReference type="ARBA" id="ARBA00023242"/>
    </source>
</evidence>
<dbReference type="InterPro" id="IPR019002">
    <property type="entry name" value="Ribosome_biogenesis_Nop16"/>
</dbReference>